<proteinExistence type="predicted"/>
<evidence type="ECO:0000313" key="1">
    <source>
        <dbReference type="EMBL" id="TLD91462.1"/>
    </source>
</evidence>
<dbReference type="AlphaFoldDB" id="A0A4V6I199"/>
<dbReference type="RefSeq" id="WP_034323531.1">
    <property type="nucleotide sequence ID" value="NZ_FZND01000094.1"/>
</dbReference>
<name>A0A4V6I199_9HELI</name>
<comment type="caution">
    <text evidence="1">The sequence shown here is derived from an EMBL/GenBank/DDBJ whole genome shotgun (WGS) entry which is preliminary data.</text>
</comment>
<dbReference type="Proteomes" id="UP000029861">
    <property type="component" value="Unassembled WGS sequence"/>
</dbReference>
<reference evidence="1 2" key="1">
    <citation type="journal article" date="2014" name="Genome Announc.">
        <title>Draft genome sequences of eight enterohepatic helicobacter species isolated from both laboratory and wild rodents.</title>
        <authorList>
            <person name="Sheh A."/>
            <person name="Shen Z."/>
            <person name="Fox J.G."/>
        </authorList>
    </citation>
    <scope>NUCLEOTIDE SEQUENCE [LARGE SCALE GENOMIC DNA]</scope>
    <source>
        <strain evidence="1 2">ATCC 49310</strain>
    </source>
</reference>
<dbReference type="Pfam" id="PF14281">
    <property type="entry name" value="PDDEXK_4"/>
    <property type="match status" value="1"/>
</dbReference>
<sequence length="102" mass="11890">KNMTFFNNIKDLNQKAERHKKRGNNDFNPYLKILNKNNEVYLHSALFYSFLDPQGDHYQGDVFLEAFLESVGLKEWFSNTSGARVYQELSIFILLVGKSILP</sequence>
<feature type="non-terminal residue" evidence="1">
    <location>
        <position position="1"/>
    </location>
</feature>
<evidence type="ECO:0000313" key="2">
    <source>
        <dbReference type="Proteomes" id="UP000029861"/>
    </source>
</evidence>
<dbReference type="InterPro" id="IPR029470">
    <property type="entry name" value="PDDEXK_4"/>
</dbReference>
<gene>
    <name evidence="1" type="ORF">LS80_011245</name>
</gene>
<accession>A0A4V6I199</accession>
<dbReference type="EMBL" id="JRPK02000129">
    <property type="protein sequence ID" value="TLD91462.1"/>
    <property type="molecule type" value="Genomic_DNA"/>
</dbReference>
<protein>
    <submittedName>
        <fullName evidence="1">Uncharacterized protein</fullName>
    </submittedName>
</protein>
<organism evidence="1 2">
    <name type="scientific">Helicobacter trogontum</name>
    <dbReference type="NCBI Taxonomy" id="50960"/>
    <lineage>
        <taxon>Bacteria</taxon>
        <taxon>Pseudomonadati</taxon>
        <taxon>Campylobacterota</taxon>
        <taxon>Epsilonproteobacteria</taxon>
        <taxon>Campylobacterales</taxon>
        <taxon>Helicobacteraceae</taxon>
        <taxon>Helicobacter</taxon>
    </lineage>
</organism>